<feature type="region of interest" description="Disordered" evidence="1">
    <location>
        <begin position="1"/>
        <end position="24"/>
    </location>
</feature>
<evidence type="ECO:0000256" key="1">
    <source>
        <dbReference type="SAM" id="MobiDB-lite"/>
    </source>
</evidence>
<evidence type="ECO:0000313" key="2">
    <source>
        <dbReference type="WBParaSite" id="SSLN_0001883901-mRNA-1"/>
    </source>
</evidence>
<organism evidence="2">
    <name type="scientific">Schistocephalus solidus</name>
    <name type="common">Tapeworm</name>
    <dbReference type="NCBI Taxonomy" id="70667"/>
    <lineage>
        <taxon>Eukaryota</taxon>
        <taxon>Metazoa</taxon>
        <taxon>Spiralia</taxon>
        <taxon>Lophotrochozoa</taxon>
        <taxon>Platyhelminthes</taxon>
        <taxon>Cestoda</taxon>
        <taxon>Eucestoda</taxon>
        <taxon>Diphyllobothriidea</taxon>
        <taxon>Diphyllobothriidae</taxon>
        <taxon>Schistocephalus</taxon>
    </lineage>
</organism>
<accession>A0A183TNV8</accession>
<dbReference type="AlphaFoldDB" id="A0A183TNV8"/>
<feature type="compositionally biased region" description="Polar residues" evidence="1">
    <location>
        <begin position="1"/>
        <end position="12"/>
    </location>
</feature>
<dbReference type="WBParaSite" id="SSLN_0001883901-mRNA-1">
    <property type="protein sequence ID" value="SSLN_0001883901-mRNA-1"/>
    <property type="gene ID" value="SSLN_0001883901"/>
</dbReference>
<name>A0A183TNV8_SCHSO</name>
<protein>
    <submittedName>
        <fullName evidence="2">SKIP_SNW domain-containing protein</fullName>
    </submittedName>
</protein>
<reference evidence="2" key="1">
    <citation type="submission" date="2016-06" db="UniProtKB">
        <authorList>
            <consortium name="WormBaseParasite"/>
        </authorList>
    </citation>
    <scope>IDENTIFICATION</scope>
</reference>
<proteinExistence type="predicted"/>
<sequence>LSISNPDENIVQQMPAPRPRLHPRGLLPRWKAKEGVGQQETVFRTRAQTKEAVIILATETVETQHSLPGSVVHPDAGIEVTKDNKRVLFRHSRQARHLGSVGVDLGGELVSPKRQAEANQAIIDALRQTGQTSKNVVQDGKGNTSVASLCLWPAAPEAGVAGTHLLQPTLLRESGLAECSNLHLVARQFPSD</sequence>